<dbReference type="PANTHER" id="PTHR14119">
    <property type="entry name" value="HYDROLASE"/>
    <property type="match status" value="1"/>
</dbReference>
<dbReference type="Pfam" id="PF00857">
    <property type="entry name" value="Isochorismatase"/>
    <property type="match status" value="1"/>
</dbReference>
<name>A0A1Y2LCT8_9PROT</name>
<dbReference type="InterPro" id="IPR050993">
    <property type="entry name" value="Isochorismatase_domain"/>
</dbReference>
<protein>
    <submittedName>
        <fullName evidence="2">Isochorismatase</fullName>
    </submittedName>
</protein>
<keyword evidence="3" id="KW-1185">Reference proteome</keyword>
<organism evidence="2 3">
    <name type="scientific">Thalassospira alkalitolerans</name>
    <dbReference type="NCBI Taxonomy" id="1293890"/>
    <lineage>
        <taxon>Bacteria</taxon>
        <taxon>Pseudomonadati</taxon>
        <taxon>Pseudomonadota</taxon>
        <taxon>Alphaproteobacteria</taxon>
        <taxon>Rhodospirillales</taxon>
        <taxon>Thalassospiraceae</taxon>
        <taxon>Thalassospira</taxon>
    </lineage>
</organism>
<dbReference type="PANTHER" id="PTHR14119:SF3">
    <property type="entry name" value="ISOCHORISMATASE DOMAIN-CONTAINING PROTEIN 2"/>
    <property type="match status" value="1"/>
</dbReference>
<feature type="domain" description="Isochorismatase-like" evidence="1">
    <location>
        <begin position="10"/>
        <end position="165"/>
    </location>
</feature>
<proteinExistence type="predicted"/>
<evidence type="ECO:0000313" key="3">
    <source>
        <dbReference type="Proteomes" id="UP000193396"/>
    </source>
</evidence>
<dbReference type="InterPro" id="IPR000868">
    <property type="entry name" value="Isochorismatase-like_dom"/>
</dbReference>
<dbReference type="Proteomes" id="UP000193396">
    <property type="component" value="Unassembled WGS sequence"/>
</dbReference>
<dbReference type="SUPFAM" id="SSF52499">
    <property type="entry name" value="Isochorismatase-like hydrolases"/>
    <property type="match status" value="1"/>
</dbReference>
<reference evidence="2 3" key="1">
    <citation type="submission" date="2014-03" db="EMBL/GenBank/DDBJ databases">
        <title>The draft genome sequence of Thalassospira alkalitolerans JCM 18968.</title>
        <authorList>
            <person name="Lai Q."/>
            <person name="Shao Z."/>
        </authorList>
    </citation>
    <scope>NUCLEOTIDE SEQUENCE [LARGE SCALE GENOMIC DNA]</scope>
    <source>
        <strain evidence="2 3">JCM 18968</strain>
    </source>
</reference>
<dbReference type="STRING" id="1293890.TALK_08565"/>
<dbReference type="InterPro" id="IPR036380">
    <property type="entry name" value="Isochorismatase-like_sf"/>
</dbReference>
<accession>A0A1Y2LCT8</accession>
<sequence length="188" mass="20600">MLMDASRASLVIIDVQEKLYPACEEPEQTVEACCFLVKCANRLDVPVIVTEQYPKGLGHTAPAILDLVMKSSSTVDGGNVVSKVSFSSVPADGFMEKIEETPGRDQIVIAGMETHVCVLQTVMELIDRGREVYVVSDAVTSRSTADKIFGLERMRDAGAKIVTRESVMFEWLRVAGTPEFKELSALIK</sequence>
<dbReference type="AlphaFoldDB" id="A0A1Y2LCT8"/>
<evidence type="ECO:0000259" key="1">
    <source>
        <dbReference type="Pfam" id="PF00857"/>
    </source>
</evidence>
<dbReference type="EMBL" id="JFKB01000005">
    <property type="protein sequence ID" value="OSQ48322.1"/>
    <property type="molecule type" value="Genomic_DNA"/>
</dbReference>
<dbReference type="Gene3D" id="3.40.50.850">
    <property type="entry name" value="Isochorismatase-like"/>
    <property type="match status" value="1"/>
</dbReference>
<gene>
    <name evidence="2" type="ORF">TALK_08565</name>
</gene>
<evidence type="ECO:0000313" key="2">
    <source>
        <dbReference type="EMBL" id="OSQ48322.1"/>
    </source>
</evidence>
<comment type="caution">
    <text evidence="2">The sequence shown here is derived from an EMBL/GenBank/DDBJ whole genome shotgun (WGS) entry which is preliminary data.</text>
</comment>